<organism evidence="7 8">
    <name type="scientific">Artemia franciscana</name>
    <name type="common">Brine shrimp</name>
    <name type="synonym">Artemia sanfranciscana</name>
    <dbReference type="NCBI Taxonomy" id="6661"/>
    <lineage>
        <taxon>Eukaryota</taxon>
        <taxon>Metazoa</taxon>
        <taxon>Ecdysozoa</taxon>
        <taxon>Arthropoda</taxon>
        <taxon>Crustacea</taxon>
        <taxon>Branchiopoda</taxon>
        <taxon>Anostraca</taxon>
        <taxon>Artemiidae</taxon>
        <taxon>Artemia</taxon>
    </lineage>
</organism>
<accession>A0AA88IEA5</accession>
<evidence type="ECO:0000313" key="7">
    <source>
        <dbReference type="EMBL" id="KAK2722701.1"/>
    </source>
</evidence>
<dbReference type="GO" id="GO:0008270">
    <property type="term" value="F:zinc ion binding"/>
    <property type="evidence" value="ECO:0007669"/>
    <property type="project" value="UniProtKB-KW"/>
</dbReference>
<evidence type="ECO:0000256" key="4">
    <source>
        <dbReference type="ARBA" id="ARBA00022833"/>
    </source>
</evidence>
<feature type="compositionally biased region" description="Polar residues" evidence="5">
    <location>
        <begin position="345"/>
        <end position="360"/>
    </location>
</feature>
<dbReference type="InterPro" id="IPR052440">
    <property type="entry name" value="Trans_Reg/Chrom_Remod"/>
</dbReference>
<feature type="compositionally biased region" description="Polar residues" evidence="5">
    <location>
        <begin position="458"/>
        <end position="468"/>
    </location>
</feature>
<proteinExistence type="predicted"/>
<keyword evidence="8" id="KW-1185">Reference proteome</keyword>
<dbReference type="PANTHER" id="PTHR14955:SF4">
    <property type="entry name" value="PHD-TYPE DOMAIN-CONTAINING PROTEIN"/>
    <property type="match status" value="1"/>
</dbReference>
<dbReference type="InterPro" id="IPR013083">
    <property type="entry name" value="Znf_RING/FYVE/PHD"/>
</dbReference>
<evidence type="ECO:0000256" key="5">
    <source>
        <dbReference type="SAM" id="MobiDB-lite"/>
    </source>
</evidence>
<evidence type="ECO:0000313" key="8">
    <source>
        <dbReference type="Proteomes" id="UP001187531"/>
    </source>
</evidence>
<protein>
    <recommendedName>
        <fullName evidence="6">PHD-type domain-containing protein</fullName>
    </recommendedName>
</protein>
<keyword evidence="1" id="KW-0597">Phosphoprotein</keyword>
<dbReference type="Gene3D" id="3.30.40.10">
    <property type="entry name" value="Zinc/RING finger domain, C3HC4 (zinc finger)"/>
    <property type="match status" value="1"/>
</dbReference>
<evidence type="ECO:0000256" key="2">
    <source>
        <dbReference type="ARBA" id="ARBA00022723"/>
    </source>
</evidence>
<keyword evidence="3" id="KW-0863">Zinc-finger</keyword>
<feature type="compositionally biased region" description="Basic and acidic residues" evidence="5">
    <location>
        <begin position="371"/>
        <end position="384"/>
    </location>
</feature>
<comment type="caution">
    <text evidence="7">The sequence shown here is derived from an EMBL/GenBank/DDBJ whole genome shotgun (WGS) entry which is preliminary data.</text>
</comment>
<reference evidence="7" key="1">
    <citation type="submission" date="2023-07" db="EMBL/GenBank/DDBJ databases">
        <title>Chromosome-level genome assembly of Artemia franciscana.</title>
        <authorList>
            <person name="Jo E."/>
        </authorList>
    </citation>
    <scope>NUCLEOTIDE SEQUENCE</scope>
    <source>
        <tissue evidence="7">Whole body</tissue>
    </source>
</reference>
<feature type="domain" description="PHD-type" evidence="6">
    <location>
        <begin position="590"/>
        <end position="722"/>
    </location>
</feature>
<sequence>MSEIGAINEADAIYCQVTTEVGTSSTKRKRDGPPQPFIKKARPSVSPLVVVKENECPRSDYLETSGFAALSKNDSETTTREKHNECEENRALHNGRHENSKLHKITCVMTNCEKGTESDENSSLHNVVIENGVEHNSGNDKLQKSNSKRINCEKDNESKEISALQSDLNKDSALHYSENGTLSKNEGTIAIGEKDIGENGVLHNDQNEISAQHIYGDTKREKYNESEKHIVLHNDKNKNCVLHNGENSTLKNDSKMINRTKYNESVENGASCNEGKKIGVIHDCGNSTMLKINSEVINGDNGNESLKNEQEQKNKQKQSHNSESWVLEKSDTAVNLIDEKHETNAEPNTSRIDGSDSSSVKPDGSMVTSGAKHDTTRTKEKNNDAKTTSSRQKSQSPSKFTFIPNHRKSPEEPRNNTEIVRKSNRTPKMSQIMKEHEEGKKYFMMSETEPAGLPVSAGSESETVTRSARVNAGLSKGNRNKTSRPNKGKGRRKKGKISEAKGEPNLSIDPRFGGKVNIASSNKSKTEKQIELKGPKIKITGCPSLPKTIKFLDQEEENREKRVAKVIKDQQRFYKPTVFLTEDKNLVDKSWICLFCKKRSHEQGLGDLLGPYFVTTTEEEEVSQNTRRQADSKSIDEDELETWFHERCLYWAPNIYMLAGKIVGIQLVIKELQNSACNHCHIEGATIACYKRGCENRSHFPCAIGKWQLMEHSYRCYCPRHLL</sequence>
<dbReference type="PANTHER" id="PTHR14955">
    <property type="entry name" value="RETINOIC ACID INDUCED 1/TRANSCRIPTION FACTOR 20"/>
    <property type="match status" value="1"/>
</dbReference>
<dbReference type="GO" id="GO:0006357">
    <property type="term" value="P:regulation of transcription by RNA polymerase II"/>
    <property type="evidence" value="ECO:0007669"/>
    <property type="project" value="TreeGrafter"/>
</dbReference>
<dbReference type="Proteomes" id="UP001187531">
    <property type="component" value="Unassembled WGS sequence"/>
</dbReference>
<dbReference type="GO" id="GO:0005634">
    <property type="term" value="C:nucleus"/>
    <property type="evidence" value="ECO:0007669"/>
    <property type="project" value="TreeGrafter"/>
</dbReference>
<dbReference type="PROSITE" id="PS51805">
    <property type="entry name" value="EPHD"/>
    <property type="match status" value="1"/>
</dbReference>
<evidence type="ECO:0000259" key="6">
    <source>
        <dbReference type="PROSITE" id="PS51805"/>
    </source>
</evidence>
<feature type="region of interest" description="Disordered" evidence="5">
    <location>
        <begin position="20"/>
        <end position="41"/>
    </location>
</feature>
<feature type="region of interest" description="Disordered" evidence="5">
    <location>
        <begin position="297"/>
        <end position="328"/>
    </location>
</feature>
<feature type="compositionally biased region" description="Basic residues" evidence="5">
    <location>
        <begin position="478"/>
        <end position="495"/>
    </location>
</feature>
<keyword evidence="2" id="KW-0479">Metal-binding</keyword>
<evidence type="ECO:0000256" key="3">
    <source>
        <dbReference type="ARBA" id="ARBA00022771"/>
    </source>
</evidence>
<keyword evidence="4" id="KW-0862">Zinc</keyword>
<feature type="compositionally biased region" description="Polar residues" evidence="5">
    <location>
        <begin position="385"/>
        <end position="399"/>
    </location>
</feature>
<dbReference type="AlphaFoldDB" id="A0AA88IEA5"/>
<evidence type="ECO:0000256" key="1">
    <source>
        <dbReference type="ARBA" id="ARBA00022553"/>
    </source>
</evidence>
<feature type="region of interest" description="Disordered" evidence="5">
    <location>
        <begin position="340"/>
        <end position="430"/>
    </location>
</feature>
<gene>
    <name evidence="7" type="ORF">QYM36_003024</name>
</gene>
<feature type="compositionally biased region" description="Basic and acidic residues" evidence="5">
    <location>
        <begin position="408"/>
        <end position="421"/>
    </location>
</feature>
<feature type="region of interest" description="Disordered" evidence="5">
    <location>
        <begin position="451"/>
        <end position="518"/>
    </location>
</feature>
<name>A0AA88IEA5_ARTSF</name>
<dbReference type="Pfam" id="PF13771">
    <property type="entry name" value="zf-HC5HC2H"/>
    <property type="match status" value="1"/>
</dbReference>
<dbReference type="InterPro" id="IPR034732">
    <property type="entry name" value="EPHD"/>
</dbReference>
<dbReference type="EMBL" id="JAVRJZ010000005">
    <property type="protein sequence ID" value="KAK2722701.1"/>
    <property type="molecule type" value="Genomic_DNA"/>
</dbReference>